<evidence type="ECO:0000256" key="6">
    <source>
        <dbReference type="RuleBase" id="RU361135"/>
    </source>
</evidence>
<keyword evidence="2 6" id="KW-0808">Transferase</keyword>
<dbReference type="PANTHER" id="PTHR39322">
    <property type="entry name" value="ACYL-HOMOSERINE-LACTONE SYNTHASE"/>
    <property type="match status" value="1"/>
</dbReference>
<geneLocation type="plasmid" evidence="8">
    <name>pbm152</name>
</geneLocation>
<evidence type="ECO:0000313" key="7">
    <source>
        <dbReference type="EMBL" id="AUH35704.1"/>
    </source>
</evidence>
<evidence type="ECO:0000256" key="1">
    <source>
        <dbReference type="ARBA" id="ARBA00022654"/>
    </source>
</evidence>
<keyword evidence="3 6" id="KW-0949">S-adenosyl-L-methionine</keyword>
<comment type="catalytic activity">
    <reaction evidence="6">
        <text>a fatty acyl-[ACP] + S-adenosyl-L-methionine = an N-acyl-L-homoserine lactone + S-methyl-5'-thioadenosine + holo-[ACP] + H(+)</text>
        <dbReference type="Rhea" id="RHEA:10096"/>
        <dbReference type="Rhea" id="RHEA-COMP:9685"/>
        <dbReference type="Rhea" id="RHEA-COMP:14125"/>
        <dbReference type="ChEBI" id="CHEBI:15378"/>
        <dbReference type="ChEBI" id="CHEBI:17509"/>
        <dbReference type="ChEBI" id="CHEBI:55474"/>
        <dbReference type="ChEBI" id="CHEBI:59789"/>
        <dbReference type="ChEBI" id="CHEBI:64479"/>
        <dbReference type="ChEBI" id="CHEBI:138651"/>
        <dbReference type="EC" id="2.3.1.184"/>
    </reaction>
</comment>
<comment type="similarity">
    <text evidence="5 6">Belongs to the autoinducer synthase family.</text>
</comment>
<evidence type="ECO:0000256" key="2">
    <source>
        <dbReference type="ARBA" id="ARBA00022679"/>
    </source>
</evidence>
<dbReference type="PROSITE" id="PS51187">
    <property type="entry name" value="AUTOINDUCER_SYNTH_2"/>
    <property type="match status" value="1"/>
</dbReference>
<proteinExistence type="inferred from homology"/>
<organism evidence="7 8">
    <name type="scientific">Paracoccus tegillarcae</name>
    <dbReference type="NCBI Taxonomy" id="1529068"/>
    <lineage>
        <taxon>Bacteria</taxon>
        <taxon>Pseudomonadati</taxon>
        <taxon>Pseudomonadota</taxon>
        <taxon>Alphaproteobacteria</taxon>
        <taxon>Rhodobacterales</taxon>
        <taxon>Paracoccaceae</taxon>
        <taxon>Paracoccus</taxon>
    </lineage>
</organism>
<dbReference type="KEGG" id="paro:CUV01_19165"/>
<dbReference type="RefSeq" id="WP_101462354.1">
    <property type="nucleotide sequence ID" value="NZ_CP025410.1"/>
</dbReference>
<dbReference type="GO" id="GO:0061579">
    <property type="term" value="F:N-acyl homoserine lactone synthase activity"/>
    <property type="evidence" value="ECO:0007669"/>
    <property type="project" value="UniProtKB-UniRule"/>
</dbReference>
<accession>A0A2K9F2D8</accession>
<evidence type="ECO:0000313" key="8">
    <source>
        <dbReference type="Proteomes" id="UP000233742"/>
    </source>
</evidence>
<dbReference type="Proteomes" id="UP000233742">
    <property type="component" value="Plasmid pBM152"/>
</dbReference>
<keyword evidence="1 5" id="KW-0673">Quorum sensing</keyword>
<dbReference type="EC" id="2.3.1.184" evidence="6"/>
<dbReference type="EMBL" id="CP025410">
    <property type="protein sequence ID" value="AUH35704.1"/>
    <property type="molecule type" value="Genomic_DNA"/>
</dbReference>
<evidence type="ECO:0000256" key="3">
    <source>
        <dbReference type="ARBA" id="ARBA00022691"/>
    </source>
</evidence>
<evidence type="ECO:0000256" key="4">
    <source>
        <dbReference type="ARBA" id="ARBA00022929"/>
    </source>
</evidence>
<evidence type="ECO:0000256" key="5">
    <source>
        <dbReference type="PROSITE-ProRule" id="PRU00533"/>
    </source>
</evidence>
<name>A0A2K9F2D8_9RHOB</name>
<keyword evidence="8" id="KW-1185">Reference proteome</keyword>
<keyword evidence="7" id="KW-0614">Plasmid</keyword>
<dbReference type="PANTHER" id="PTHR39322:SF1">
    <property type="entry name" value="ISOVALERYL-HOMOSERINE LACTONE SYNTHASE"/>
    <property type="match status" value="1"/>
</dbReference>
<dbReference type="AlphaFoldDB" id="A0A2K9F2D8"/>
<reference evidence="7 8" key="1">
    <citation type="submission" date="2017-12" db="EMBL/GenBank/DDBJ databases">
        <authorList>
            <person name="Hurst M.R.H."/>
        </authorList>
    </citation>
    <scope>NUCLEOTIDE SEQUENCE [LARGE SCALE GENOMIC DNA]</scope>
    <source>
        <strain evidence="7 8">BM15</strain>
        <plasmid evidence="8">Plasmid pbm152</plasmid>
    </source>
</reference>
<dbReference type="Gene3D" id="3.40.630.30">
    <property type="match status" value="1"/>
</dbReference>
<dbReference type="OrthoDB" id="6169313at2"/>
<dbReference type="InterPro" id="IPR016181">
    <property type="entry name" value="Acyl_CoA_acyltransferase"/>
</dbReference>
<dbReference type="InterPro" id="IPR001690">
    <property type="entry name" value="Autoind_synthase"/>
</dbReference>
<dbReference type="Pfam" id="PF00765">
    <property type="entry name" value="Autoind_synth"/>
    <property type="match status" value="1"/>
</dbReference>
<dbReference type="SUPFAM" id="SSF55729">
    <property type="entry name" value="Acyl-CoA N-acyltransferases (Nat)"/>
    <property type="match status" value="1"/>
</dbReference>
<dbReference type="PRINTS" id="PR01549">
    <property type="entry name" value="AUTOINDCRSYN"/>
</dbReference>
<protein>
    <recommendedName>
        <fullName evidence="6">Acyl-homoserine-lactone synthase</fullName>
        <ecNumber evidence="6">2.3.1.184</ecNumber>
    </recommendedName>
    <alternativeName>
        <fullName evidence="6">Autoinducer synthesis protein</fullName>
    </alternativeName>
</protein>
<keyword evidence="4 5" id="KW-0071">Autoinducer synthesis</keyword>
<dbReference type="GO" id="GO:0009372">
    <property type="term" value="P:quorum sensing"/>
    <property type="evidence" value="ECO:0007669"/>
    <property type="project" value="UniProtKB-UniRule"/>
</dbReference>
<gene>
    <name evidence="7" type="ORF">CUV01_19165</name>
</gene>
<dbReference type="GO" id="GO:0007165">
    <property type="term" value="P:signal transduction"/>
    <property type="evidence" value="ECO:0007669"/>
    <property type="project" value="TreeGrafter"/>
</dbReference>
<sequence length="219" mass="24404">MIEFRAPKPENVLLEAITLPGRVDRYHLIAEFLRMRKRVFVDEKAWPLFYADGLEFEQYDTFDTTYILAHDGKKVFGGARLRRTDMRAGAGSIAYSYMIRDAFLGLLPNMPKNLCYSEPPMDSQTWELTRLVATGGPNIVEQVLVAANEYIYQAGGSRCLFLGSPAFLRMAKRLGWEPAPLGDVVGNNDGRFVAFGCGIRKPITGPKAPISNTVSVFTG</sequence>